<dbReference type="Proteomes" id="UP001165960">
    <property type="component" value="Unassembled WGS sequence"/>
</dbReference>
<reference evidence="1" key="1">
    <citation type="submission" date="2022-04" db="EMBL/GenBank/DDBJ databases">
        <title>Genome of the entomopathogenic fungus Entomophthora muscae.</title>
        <authorList>
            <person name="Elya C."/>
            <person name="Lovett B.R."/>
            <person name="Lee E."/>
            <person name="Macias A.M."/>
            <person name="Hajek A.E."/>
            <person name="De Bivort B.L."/>
            <person name="Kasson M.T."/>
            <person name="De Fine Licht H.H."/>
            <person name="Stajich J.E."/>
        </authorList>
    </citation>
    <scope>NUCLEOTIDE SEQUENCE</scope>
    <source>
        <strain evidence="1">Berkeley</strain>
    </source>
</reference>
<keyword evidence="2" id="KW-1185">Reference proteome</keyword>
<protein>
    <submittedName>
        <fullName evidence="1">FACT complex subunit spt16</fullName>
        <ecNumber evidence="1">3.4.11.9</ecNumber>
    </submittedName>
</protein>
<accession>A0ACC2RY65</accession>
<gene>
    <name evidence="1" type="primary">SPT16_3</name>
    <name evidence="1" type="ORF">DSO57_1009111</name>
</gene>
<evidence type="ECO:0000313" key="2">
    <source>
        <dbReference type="Proteomes" id="UP001165960"/>
    </source>
</evidence>
<keyword evidence="1" id="KW-0645">Protease</keyword>
<keyword evidence="1" id="KW-0378">Hydrolase</keyword>
<evidence type="ECO:0000313" key="1">
    <source>
        <dbReference type="EMBL" id="KAJ9054953.1"/>
    </source>
</evidence>
<keyword evidence="1" id="KW-0031">Aminopeptidase</keyword>
<dbReference type="EC" id="3.4.11.9" evidence="1"/>
<proteinExistence type="predicted"/>
<comment type="caution">
    <text evidence="1">The sequence shown here is derived from an EMBL/GenBank/DDBJ whole genome shotgun (WGS) entry which is preliminary data.</text>
</comment>
<name>A0ACC2RY65_9FUNG</name>
<organism evidence="1 2">
    <name type="scientific">Entomophthora muscae</name>
    <dbReference type="NCBI Taxonomy" id="34485"/>
    <lineage>
        <taxon>Eukaryota</taxon>
        <taxon>Fungi</taxon>
        <taxon>Fungi incertae sedis</taxon>
        <taxon>Zoopagomycota</taxon>
        <taxon>Entomophthoromycotina</taxon>
        <taxon>Entomophthoromycetes</taxon>
        <taxon>Entomophthorales</taxon>
        <taxon>Entomophthoraceae</taxon>
        <taxon>Entomophthora</taxon>
    </lineage>
</organism>
<dbReference type="EMBL" id="QTSX02006418">
    <property type="protein sequence ID" value="KAJ9054953.1"/>
    <property type="molecule type" value="Genomic_DNA"/>
</dbReference>
<sequence length="1015" mass="114984">MSDHVIDTKAFQARLKSLLAFWKTNQNEPEKGFNSVQAIYFINDAPDENKPYSKTSTLQTWLFGYEFPNTLVALTFDKLMLVTSVSKAKYLSALQDLKSPIEVEIVTFSKDEADKMKALSRATDLLKENSTGPIGTFIKDKKQGKFITQWKNTVDKNKLVIEEVDVSLGVALAIAVKDEAELKLMKAAAKASAQVLKHHLFNELTSVIDEERKITHEMLADKTEDMLLNKKKHDKIKLPSDIDPGCLDWSYTPIIQSGGAFDLKPSAFSDNKELTSGVIICSLGVRYKNYCSNIGRTLLIDVTQTQERNYSLLLELQRHILTKIKPGVPFSQLYSAALKFITENRPELESHFTKNIGFVTGIEFRESGLTLQPKSIHKLQENMVICLSLGFQNLTEKTTGKKYSLLLIDTVRVLADGALVLTDALRELTDATYQIKNDKEPTKKAKAEAPKKAAPVQTAILKSKFRSEDQEETPEQKRREHQRELFLAKQEEGIRRFKGEGEAFKSANQESFKHFESYKRETGFPKEAKSLGIVVDQRGESIIVPINGLAVPFHISTLKNASKNDEGEYVYLRLNFLTPGQGVAKKEDMPFPDPNAHFLRALTFRSSDTFRLTEIYKRILDLKKEIAKKEIEKKDMADLIQQDKLRLSDGRVSRLSDIFVRPPPEGKRMAGELEIHTNGLRYKHPRANQNIDVLFSNIKHLFFQPCENELLVLIHVHLNDPIMIGKKKTRDIQFFREASDVSFDETGNRRRQGLYGDEDEIGAEMEERRHIKLLNDEFKQYASKIAEAARGKLEVETPFRDIGFQGVPARSNVLLMPTGDCLVHLSDPPFLIITLAEVEIVHMERVQFGLKNFDLVFIFKDFSKTPVHINTIPMKQLDGVKEWLDSMDVVFTEGPVNLNWNAIMKTIKEDPVLFFEDGGWSFLDEKAEDSGEPSEDSASEFEIDSEELVEDSDESDYSEEGSAASDGSAGSAASEEDDEEEEADDWDDLEAKATRDDQKRKAPESAARPAIKKRR</sequence>